<dbReference type="InterPro" id="IPR017853">
    <property type="entry name" value="GH"/>
</dbReference>
<dbReference type="EMBL" id="DVNM01000007">
    <property type="protein sequence ID" value="HIU68612.1"/>
    <property type="molecule type" value="Genomic_DNA"/>
</dbReference>
<dbReference type="InterPro" id="IPR008979">
    <property type="entry name" value="Galactose-bd-like_sf"/>
</dbReference>
<dbReference type="InterPro" id="IPR036156">
    <property type="entry name" value="Beta-gal/glucu_dom_sf"/>
</dbReference>
<dbReference type="SUPFAM" id="SSF49785">
    <property type="entry name" value="Galactose-binding domain-like"/>
    <property type="match status" value="1"/>
</dbReference>
<evidence type="ECO:0000256" key="4">
    <source>
        <dbReference type="ARBA" id="ARBA00022801"/>
    </source>
</evidence>
<dbReference type="InterPro" id="IPR032312">
    <property type="entry name" value="LacZ_4"/>
</dbReference>
<dbReference type="Gene3D" id="2.60.120.260">
    <property type="entry name" value="Galactose-binding domain-like"/>
    <property type="match status" value="1"/>
</dbReference>
<dbReference type="Pfam" id="PF16353">
    <property type="entry name" value="LacZ_4"/>
    <property type="match status" value="1"/>
</dbReference>
<evidence type="ECO:0000256" key="5">
    <source>
        <dbReference type="ARBA" id="ARBA00023295"/>
    </source>
</evidence>
<dbReference type="SUPFAM" id="SSF51445">
    <property type="entry name" value="(Trans)glycosidases"/>
    <property type="match status" value="1"/>
</dbReference>
<dbReference type="InterPro" id="IPR006103">
    <property type="entry name" value="Glyco_hydro_2_cat"/>
</dbReference>
<dbReference type="InterPro" id="IPR006102">
    <property type="entry name" value="Ig-like_GH2"/>
</dbReference>
<dbReference type="PANTHER" id="PTHR46323">
    <property type="entry name" value="BETA-GALACTOSIDASE"/>
    <property type="match status" value="1"/>
</dbReference>
<dbReference type="InterPro" id="IPR013783">
    <property type="entry name" value="Ig-like_fold"/>
</dbReference>
<dbReference type="InterPro" id="IPR023230">
    <property type="entry name" value="Glyco_hydro_2_CS"/>
</dbReference>
<evidence type="ECO:0000259" key="8">
    <source>
        <dbReference type="SMART" id="SM01038"/>
    </source>
</evidence>
<dbReference type="InterPro" id="IPR006101">
    <property type="entry name" value="Glyco_hydro_2"/>
</dbReference>
<dbReference type="GO" id="GO:0004565">
    <property type="term" value="F:beta-galactosidase activity"/>
    <property type="evidence" value="ECO:0007669"/>
    <property type="project" value="UniProtKB-EC"/>
</dbReference>
<evidence type="ECO:0000256" key="3">
    <source>
        <dbReference type="ARBA" id="ARBA00012756"/>
    </source>
</evidence>
<dbReference type="Pfam" id="PF02929">
    <property type="entry name" value="Bgal_small_N"/>
    <property type="match status" value="1"/>
</dbReference>
<dbReference type="PRINTS" id="PR00132">
    <property type="entry name" value="GLHYDRLASE2"/>
</dbReference>
<evidence type="ECO:0000256" key="1">
    <source>
        <dbReference type="ARBA" id="ARBA00001412"/>
    </source>
</evidence>
<evidence type="ECO:0000313" key="9">
    <source>
        <dbReference type="EMBL" id="HIU68612.1"/>
    </source>
</evidence>
<dbReference type="Proteomes" id="UP000824125">
    <property type="component" value="Unassembled WGS sequence"/>
</dbReference>
<dbReference type="Gene3D" id="2.70.98.10">
    <property type="match status" value="1"/>
</dbReference>
<evidence type="ECO:0000256" key="7">
    <source>
        <dbReference type="RuleBase" id="RU361154"/>
    </source>
</evidence>
<feature type="domain" description="Beta galactosidase small chain/" evidence="8">
    <location>
        <begin position="771"/>
        <end position="1043"/>
    </location>
</feature>
<dbReference type="InterPro" id="IPR004199">
    <property type="entry name" value="B-gal_small/dom_5"/>
</dbReference>
<dbReference type="InterPro" id="IPR014718">
    <property type="entry name" value="GH-type_carb-bd"/>
</dbReference>
<comment type="catalytic activity">
    <reaction evidence="1 7">
        <text>Hydrolysis of terminal non-reducing beta-D-galactose residues in beta-D-galactosides.</text>
        <dbReference type="EC" id="3.2.1.23"/>
    </reaction>
</comment>
<evidence type="ECO:0000256" key="6">
    <source>
        <dbReference type="ARBA" id="ARBA00032230"/>
    </source>
</evidence>
<dbReference type="SUPFAM" id="SSF49303">
    <property type="entry name" value="beta-Galactosidase/glucuronidase domain"/>
    <property type="match status" value="2"/>
</dbReference>
<dbReference type="AlphaFoldDB" id="A0A9D1SMP6"/>
<gene>
    <name evidence="9" type="ORF">IAD23_01470</name>
</gene>
<protein>
    <recommendedName>
        <fullName evidence="3 7">Beta-galactosidase</fullName>
        <ecNumber evidence="3 7">3.2.1.23</ecNumber>
    </recommendedName>
    <alternativeName>
        <fullName evidence="6 7">Lactase</fullName>
    </alternativeName>
</protein>
<dbReference type="Gene3D" id="3.20.20.80">
    <property type="entry name" value="Glycosidases"/>
    <property type="match status" value="1"/>
</dbReference>
<dbReference type="GO" id="GO:0030246">
    <property type="term" value="F:carbohydrate binding"/>
    <property type="evidence" value="ECO:0007669"/>
    <property type="project" value="InterPro"/>
</dbReference>
<dbReference type="InterPro" id="IPR050347">
    <property type="entry name" value="Bact_Beta-galactosidase"/>
</dbReference>
<reference evidence="9" key="2">
    <citation type="journal article" date="2021" name="PeerJ">
        <title>Extensive microbial diversity within the chicken gut microbiome revealed by metagenomics and culture.</title>
        <authorList>
            <person name="Gilroy R."/>
            <person name="Ravi A."/>
            <person name="Getino M."/>
            <person name="Pursley I."/>
            <person name="Horton D.L."/>
            <person name="Alikhan N.F."/>
            <person name="Baker D."/>
            <person name="Gharbi K."/>
            <person name="Hall N."/>
            <person name="Watson M."/>
            <person name="Adriaenssens E.M."/>
            <person name="Foster-Nyarko E."/>
            <person name="Jarju S."/>
            <person name="Secka A."/>
            <person name="Antonio M."/>
            <person name="Oren A."/>
            <person name="Chaudhuri R.R."/>
            <person name="La Ragione R."/>
            <person name="Hildebrand F."/>
            <person name="Pallen M.J."/>
        </authorList>
    </citation>
    <scope>NUCLEOTIDE SEQUENCE</scope>
    <source>
        <strain evidence="9">CHK176-6737</strain>
    </source>
</reference>
<dbReference type="Pfam" id="PF02836">
    <property type="entry name" value="Glyco_hydro_2_C"/>
    <property type="match status" value="1"/>
</dbReference>
<dbReference type="InterPro" id="IPR011013">
    <property type="entry name" value="Gal_mutarotase_sf_dom"/>
</dbReference>
<dbReference type="EC" id="3.2.1.23" evidence="3 7"/>
<dbReference type="InterPro" id="IPR006104">
    <property type="entry name" value="Glyco_hydro_2_N"/>
</dbReference>
<proteinExistence type="inferred from homology"/>
<dbReference type="Gene3D" id="2.60.40.10">
    <property type="entry name" value="Immunoglobulins"/>
    <property type="match status" value="2"/>
</dbReference>
<dbReference type="SMART" id="SM01038">
    <property type="entry name" value="Bgal_small_N"/>
    <property type="match status" value="1"/>
</dbReference>
<dbReference type="PANTHER" id="PTHR46323:SF2">
    <property type="entry name" value="BETA-GALACTOSIDASE"/>
    <property type="match status" value="1"/>
</dbReference>
<reference evidence="9" key="1">
    <citation type="submission" date="2020-10" db="EMBL/GenBank/DDBJ databases">
        <authorList>
            <person name="Gilroy R."/>
        </authorList>
    </citation>
    <scope>NUCLEOTIDE SEQUENCE</scope>
    <source>
        <strain evidence="9">CHK176-6737</strain>
    </source>
</reference>
<name>A0A9D1SMP6_9FIRM</name>
<sequence length="1051" mass="121466">MASKHYWEDPSVFKINKEDGHVLALPFDSEEQALSGEASPYKLSLNGQWKFYWQRGLEGEPKYYYAENFDDSAWREIRVPSVWQTEGYSVPYYYASTFPKPFSRSKGKIPKINHKLQEIGIYRKKFTLPENFNDREVFLHFGAAKSALEVYVNGRFLGYSQGSMVPHEFDVTAFLKPGENLVTAKVYRYSDGSYLEDQDMWWLCGIYREVYLYAEPKVCIRDFFFRTYLDDRCLNSDTRLDVYLKSYGSELTGLTVTAELLDEKGRISLGDAKMRQNGELCTCRFAKDVIAPRKWSAEDPNTYTLVIKLYSGETLVCVKTYTVGFKKVEIIGEKIYFNGQPLMIHGVNRHDFDPDHGWAVPRERFSQDLGIMKRHNINAVRTSHYPDDPYLYELCNKYGLYVMDECDLETHGVRRKGVPGSNPVWTAAVVDRMQRMVLRDRNNPCIFMWSLGNEAGDGSNFMKMKQAALQLDDTRQFHYEGDFDLTKSDVISRMYPVEKTMRQLGNKEEIKTTLYDKVANQLAADSKPIRPEMYRGKPVILCEFAHAMENSLGNFQEYIDDFEKYDNMCGGFIWDFVDQALHRKGPNGEDMWLYGTDFEKDEPRPAFDIPNTTAMTGSNTYFCANGIIAADRTLHPSIYEVKKGYQYFVTTAKDLDQGLFAVRNKMLFTNLSEYRCVWKIEAEGEKIASGEIALSTPPLSSTDFHIDYDRAALPAKECVLTISYLKRTEEVWCDADYEMSWDQFILKPRSKPLVKICTEPAAVTKTSRGAVVNGANFSVSIENGQVVSYKYKGREILKAPMAPNYFRALTDNDIDFLNFVVPLIPLHPLYRWRTATHSVRMLRTDVEKTSAYIEVRCAMRANLMSKLFTTYRVYNDGKLYVYHSGVPAADMLRFGYHMQLDKSLDQVEWYGRGEQETYCDRKRGAKIGVYRSDVRGLEHRYMRPQENGNRTDVRRVSFKDKNGFGVQFSAYYDQTLEFSAHNYTTDQLAKFTHVHTMEYHDFNYVTIDKCQRGVGGDMPGYSCLREPYIIHKGKKLSYCFLMEVVDEASDS</sequence>
<dbReference type="Pfam" id="PF02837">
    <property type="entry name" value="Glyco_hydro_2_N"/>
    <property type="match status" value="1"/>
</dbReference>
<comment type="caution">
    <text evidence="9">The sequence shown here is derived from an EMBL/GenBank/DDBJ whole genome shotgun (WGS) entry which is preliminary data.</text>
</comment>
<keyword evidence="5 7" id="KW-0326">Glycosidase</keyword>
<evidence type="ECO:0000256" key="2">
    <source>
        <dbReference type="ARBA" id="ARBA00007401"/>
    </source>
</evidence>
<dbReference type="PROSITE" id="PS00719">
    <property type="entry name" value="GLYCOSYL_HYDROL_F2_1"/>
    <property type="match status" value="1"/>
</dbReference>
<organism evidence="9 10">
    <name type="scientific">Candidatus Scybalenecus merdavium</name>
    <dbReference type="NCBI Taxonomy" id="2840939"/>
    <lineage>
        <taxon>Bacteria</taxon>
        <taxon>Bacillati</taxon>
        <taxon>Bacillota</taxon>
        <taxon>Clostridia</taxon>
        <taxon>Eubacteriales</taxon>
        <taxon>Oscillospiraceae</taxon>
        <taxon>Oscillospiraceae incertae sedis</taxon>
        <taxon>Candidatus Scybalenecus</taxon>
    </lineage>
</organism>
<dbReference type="GO" id="GO:0009341">
    <property type="term" value="C:beta-galactosidase complex"/>
    <property type="evidence" value="ECO:0007669"/>
    <property type="project" value="InterPro"/>
</dbReference>
<dbReference type="Pfam" id="PF00703">
    <property type="entry name" value="Glyco_hydro_2"/>
    <property type="match status" value="1"/>
</dbReference>
<evidence type="ECO:0000313" key="10">
    <source>
        <dbReference type="Proteomes" id="UP000824125"/>
    </source>
</evidence>
<comment type="similarity">
    <text evidence="2 7">Belongs to the glycosyl hydrolase 2 family.</text>
</comment>
<dbReference type="SUPFAM" id="SSF74650">
    <property type="entry name" value="Galactose mutarotase-like"/>
    <property type="match status" value="1"/>
</dbReference>
<dbReference type="GO" id="GO:0005990">
    <property type="term" value="P:lactose catabolic process"/>
    <property type="evidence" value="ECO:0007669"/>
    <property type="project" value="TreeGrafter"/>
</dbReference>
<keyword evidence="4 7" id="KW-0378">Hydrolase</keyword>
<accession>A0A9D1SMP6</accession>